<evidence type="ECO:0000313" key="6">
    <source>
        <dbReference type="Proteomes" id="UP000076935"/>
    </source>
</evidence>
<dbReference type="PANTHER" id="PTHR43280">
    <property type="entry name" value="ARAC-FAMILY TRANSCRIPTIONAL REGULATOR"/>
    <property type="match status" value="1"/>
</dbReference>
<dbReference type="Gene3D" id="1.10.10.60">
    <property type="entry name" value="Homeodomain-like"/>
    <property type="match status" value="1"/>
</dbReference>
<reference evidence="5 6" key="1">
    <citation type="submission" date="2016-01" db="EMBL/GenBank/DDBJ databases">
        <title>Investigation of taxonomic status of Bacillus aminovorans.</title>
        <authorList>
            <person name="Verma A."/>
            <person name="Pal Y."/>
            <person name="Krishnamurthi S."/>
        </authorList>
    </citation>
    <scope>NUCLEOTIDE SEQUENCE [LARGE SCALE GENOMIC DNA]</scope>
    <source>
        <strain evidence="5 6">DSM 1314</strain>
    </source>
</reference>
<accession>A0A177L828</accession>
<comment type="caution">
    <text evidence="5">The sequence shown here is derived from an EMBL/GenBank/DDBJ whole genome shotgun (WGS) entry which is preliminary data.</text>
</comment>
<evidence type="ECO:0000256" key="2">
    <source>
        <dbReference type="ARBA" id="ARBA00023125"/>
    </source>
</evidence>
<gene>
    <name evidence="5" type="ORF">AWH49_12705</name>
</gene>
<dbReference type="InterPro" id="IPR018060">
    <property type="entry name" value="HTH_AraC"/>
</dbReference>
<keyword evidence="6" id="KW-1185">Reference proteome</keyword>
<dbReference type="PROSITE" id="PS01124">
    <property type="entry name" value="HTH_ARAC_FAMILY_2"/>
    <property type="match status" value="1"/>
</dbReference>
<dbReference type="GO" id="GO:0003700">
    <property type="term" value="F:DNA-binding transcription factor activity"/>
    <property type="evidence" value="ECO:0007669"/>
    <property type="project" value="InterPro"/>
</dbReference>
<protein>
    <recommendedName>
        <fullName evidence="4">HTH araC/xylS-type domain-containing protein</fullName>
    </recommendedName>
</protein>
<dbReference type="PANTHER" id="PTHR43280:SF28">
    <property type="entry name" value="HTH-TYPE TRANSCRIPTIONAL ACTIVATOR RHAS"/>
    <property type="match status" value="1"/>
</dbReference>
<dbReference type="EMBL" id="LQWY01000019">
    <property type="protein sequence ID" value="OAH61462.1"/>
    <property type="molecule type" value="Genomic_DNA"/>
</dbReference>
<evidence type="ECO:0000313" key="5">
    <source>
        <dbReference type="EMBL" id="OAH61462.1"/>
    </source>
</evidence>
<keyword evidence="1" id="KW-0805">Transcription regulation</keyword>
<dbReference type="InterPro" id="IPR009057">
    <property type="entry name" value="Homeodomain-like_sf"/>
</dbReference>
<evidence type="ECO:0000256" key="1">
    <source>
        <dbReference type="ARBA" id="ARBA00023015"/>
    </source>
</evidence>
<proteinExistence type="predicted"/>
<keyword evidence="3" id="KW-0804">Transcription</keyword>
<dbReference type="AlphaFoldDB" id="A0A177L828"/>
<dbReference type="GO" id="GO:0043565">
    <property type="term" value="F:sequence-specific DNA binding"/>
    <property type="evidence" value="ECO:0007669"/>
    <property type="project" value="InterPro"/>
</dbReference>
<dbReference type="RefSeq" id="WP_082862729.1">
    <property type="nucleotide sequence ID" value="NZ_JBCNAN010000002.1"/>
</dbReference>
<name>A0A177L828_9BACI</name>
<keyword evidence="2" id="KW-0238">DNA-binding</keyword>
<dbReference type="SUPFAM" id="SSF46689">
    <property type="entry name" value="Homeodomain-like"/>
    <property type="match status" value="1"/>
</dbReference>
<feature type="domain" description="HTH araC/xylS-type" evidence="4">
    <location>
        <begin position="174"/>
        <end position="249"/>
    </location>
</feature>
<dbReference type="Proteomes" id="UP000076935">
    <property type="component" value="Unassembled WGS sequence"/>
</dbReference>
<evidence type="ECO:0000256" key="3">
    <source>
        <dbReference type="ARBA" id="ARBA00023163"/>
    </source>
</evidence>
<evidence type="ECO:0000259" key="4">
    <source>
        <dbReference type="PROSITE" id="PS01124"/>
    </source>
</evidence>
<organism evidence="5 6">
    <name type="scientific">Domibacillus aminovorans</name>
    <dbReference type="NCBI Taxonomy" id="29332"/>
    <lineage>
        <taxon>Bacteria</taxon>
        <taxon>Bacillati</taxon>
        <taxon>Bacillota</taxon>
        <taxon>Bacilli</taxon>
        <taxon>Bacillales</taxon>
        <taxon>Bacillaceae</taxon>
        <taxon>Domibacillus</taxon>
    </lineage>
</organism>
<sequence length="249" mass="29480">MDNQKRISPFSSFLFHLTRIDYVTYSTHLKFQSIVTLQHTMIIFINIENGTLTIDDKSCFATNGKVLLLTPGSVIELTDVDKQFSFYQLTFTVIQLGQQEPFRYNDKLFSNQLEYTIRPFSPFKHIAKELYNLQSDEGNQSYFKQQSLFNELLSMLFEHQLQTEQLIDTTKTVEQTIQYVQQHYDQQLTVKQLASMAQVAQWHYREIFQTITGQNPLDYLTELRIKHAKELLQQEYGPFIKILFHMFKM</sequence>